<comment type="caution">
    <text evidence="10">The sequence shown here is derived from an EMBL/GenBank/DDBJ whole genome shotgun (WGS) entry which is preliminary data.</text>
</comment>
<evidence type="ECO:0000256" key="2">
    <source>
        <dbReference type="ARBA" id="ARBA00022475"/>
    </source>
</evidence>
<comment type="similarity">
    <text evidence="6">Belongs to the ABC-4 integral membrane protein family.</text>
</comment>
<feature type="region of interest" description="Disordered" evidence="7">
    <location>
        <begin position="103"/>
        <end position="129"/>
    </location>
</feature>
<evidence type="ECO:0000256" key="3">
    <source>
        <dbReference type="ARBA" id="ARBA00022692"/>
    </source>
</evidence>
<feature type="transmembrane region" description="Helical" evidence="8">
    <location>
        <begin position="913"/>
        <end position="935"/>
    </location>
</feature>
<feature type="transmembrane region" description="Helical" evidence="8">
    <location>
        <begin position="603"/>
        <end position="629"/>
    </location>
</feature>
<protein>
    <submittedName>
        <fullName evidence="10">Putative membrane spanning protein</fullName>
    </submittedName>
</protein>
<dbReference type="InterPro" id="IPR003838">
    <property type="entry name" value="ABC3_permease_C"/>
</dbReference>
<evidence type="ECO:0000256" key="6">
    <source>
        <dbReference type="ARBA" id="ARBA00038076"/>
    </source>
</evidence>
<dbReference type="RefSeq" id="WP_032683099.1">
    <property type="nucleotide sequence ID" value="NZ_JGZA01000002.1"/>
</dbReference>
<dbReference type="EMBL" id="JGZA01000002">
    <property type="protein sequence ID" value="KFI73377.1"/>
    <property type="molecule type" value="Genomic_DNA"/>
</dbReference>
<evidence type="ECO:0000259" key="9">
    <source>
        <dbReference type="Pfam" id="PF02687"/>
    </source>
</evidence>
<dbReference type="AlphaFoldDB" id="A0A087BQS7"/>
<name>A0A087BQS7_BIFLN</name>
<feature type="domain" description="ABC3 transporter permease C-terminal" evidence="9">
    <location>
        <begin position="354"/>
        <end position="476"/>
    </location>
</feature>
<feature type="domain" description="ABC3 transporter permease C-terminal" evidence="9">
    <location>
        <begin position="918"/>
        <end position="1020"/>
    </location>
</feature>
<dbReference type="GO" id="GO:0022857">
    <property type="term" value="F:transmembrane transporter activity"/>
    <property type="evidence" value="ECO:0007669"/>
    <property type="project" value="TreeGrafter"/>
</dbReference>
<feature type="transmembrane region" description="Helical" evidence="8">
    <location>
        <begin position="403"/>
        <end position="424"/>
    </location>
</feature>
<gene>
    <name evidence="10" type="ORF">BLSS_0826</name>
</gene>
<keyword evidence="4 8" id="KW-1133">Transmembrane helix</keyword>
<feature type="transmembrane region" description="Helical" evidence="8">
    <location>
        <begin position="55"/>
        <end position="74"/>
    </location>
</feature>
<keyword evidence="5 8" id="KW-0472">Membrane</keyword>
<feature type="transmembrane region" description="Helical" evidence="8">
    <location>
        <begin position="1005"/>
        <end position="1027"/>
    </location>
</feature>
<keyword evidence="2" id="KW-1003">Cell membrane</keyword>
<evidence type="ECO:0000256" key="1">
    <source>
        <dbReference type="ARBA" id="ARBA00004651"/>
    </source>
</evidence>
<accession>A0A087BQS7</accession>
<evidence type="ECO:0000313" key="10">
    <source>
        <dbReference type="EMBL" id="KFI73377.1"/>
    </source>
</evidence>
<dbReference type="GO" id="GO:0005886">
    <property type="term" value="C:plasma membrane"/>
    <property type="evidence" value="ECO:0007669"/>
    <property type="project" value="UniProtKB-SubCell"/>
</dbReference>
<evidence type="ECO:0000256" key="7">
    <source>
        <dbReference type="SAM" id="MobiDB-lite"/>
    </source>
</evidence>
<reference evidence="10 11" key="1">
    <citation type="submission" date="2014-03" db="EMBL/GenBank/DDBJ databases">
        <title>Genomics of Bifidobacteria.</title>
        <authorList>
            <person name="Ventura M."/>
            <person name="Milani C."/>
            <person name="Lugli G.A."/>
        </authorList>
    </citation>
    <scope>NUCLEOTIDE SEQUENCE [LARGE SCALE GENOMIC DNA]</scope>
    <source>
        <strain evidence="10 11">LMG 21814</strain>
    </source>
</reference>
<sequence length="1040" mass="110112">MMARAALNNLANATAGRSAQIPHAARPSLGARCNRYRAALRLGWRDALRHKARTLLSLLLVMLPIAAMVASIGMTTTIPPTRSRALATIPADTQAVITATAVPHTGQPFRQSPESGGRWQDDPSQQPASAAELAKILPQQDRLLPYWQSPELIATTGTALQPGEQTKAGIDVKSGNDIDLNAASTATMTEASPEALQRMLPKLVKGSAPQNNTQIVISRTLADNLGASLGSTVTFVAPPFDGWMSQDGRIGEAVADTQRAWTVSGLTDESEAVAWGLEGWMSAILESDGVGVDGHYLVVGPEPVTWAHTRSMNLLQAIVISRHVLTDGYPPASQLYPMRIDAATMLNHMVTVVITMLVGMLLVLFLVTPAFTVSADQSRRVLGLAAASGAAPRDLSRIISSQGLIIGTIGGVLGSALGFALILAAGPAIGALRGSTPLEILHGFSWGSLPMGIVTAIIIGFAATIAPARHVARMHPVDALKDCPTREEIGYGESANGVDTKLRRNPLRLLRVAVGPILVLVSIVCAALSLTLPLPTLADHNPGAVPAGTETHMALLVATILLAVIGLALSIRTFARWCGKAGSQLNIGARLALRDAAEHHRRFVPAACAVLITMCIASYTLVITGSMVADQRNSTMTMTYGPSGMAIGADVHVSNEFDRAVVSDAIHRLGKETPIRAHYPVYTEDVKRWSKLNDTTEVDSDKLNAEHGYMYAAALLPAGHTCDNPTIQEQPDTSTWVGQDAASALYPNVPIRCVPIDRSYQPTYSNILSRFSGVNLIMDGNAMRLSGFPNADEAAQVLDAGGVVVGDAGTIDAGGMVRVAISPNTAIVNESQATHIEKRKAIYVRGAFPLVMSPATAQALGIKQLRYLGEYLDFAGGNSPVTVKKASAYAIENLPLASTSTDGNRLPWGDNMALVPIGLLALLALMATLVSLLLARTQAQRDMATMVAVGAPPRFLRRYGLTQAAVILLAGAPVGVVSGVALGWLHVAWNRRIGVDGHWLETVPIWGLQAALAFGVVVTGLLVEWLVTKPPRNLTRRSLD</sequence>
<dbReference type="PANTHER" id="PTHR30572:SF4">
    <property type="entry name" value="ABC TRANSPORTER PERMEASE YTRF"/>
    <property type="match status" value="1"/>
</dbReference>
<feature type="transmembrane region" description="Helical" evidence="8">
    <location>
        <begin position="349"/>
        <end position="371"/>
    </location>
</feature>
<feature type="transmembrane region" description="Helical" evidence="8">
    <location>
        <begin position="509"/>
        <end position="532"/>
    </location>
</feature>
<evidence type="ECO:0000256" key="5">
    <source>
        <dbReference type="ARBA" id="ARBA00023136"/>
    </source>
</evidence>
<dbReference type="InterPro" id="IPR050250">
    <property type="entry name" value="Macrolide_Exporter_MacB"/>
</dbReference>
<comment type="subcellular location">
    <subcellularLocation>
        <location evidence="1">Cell membrane</location>
        <topology evidence="1">Multi-pass membrane protein</topology>
    </subcellularLocation>
</comment>
<evidence type="ECO:0000256" key="4">
    <source>
        <dbReference type="ARBA" id="ARBA00022989"/>
    </source>
</evidence>
<feature type="transmembrane region" description="Helical" evidence="8">
    <location>
        <begin position="552"/>
        <end position="571"/>
    </location>
</feature>
<feature type="transmembrane region" description="Helical" evidence="8">
    <location>
        <begin position="964"/>
        <end position="985"/>
    </location>
</feature>
<dbReference type="Pfam" id="PF02687">
    <property type="entry name" value="FtsX"/>
    <property type="match status" value="2"/>
</dbReference>
<feature type="transmembrane region" description="Helical" evidence="8">
    <location>
        <begin position="444"/>
        <end position="466"/>
    </location>
</feature>
<evidence type="ECO:0000313" key="11">
    <source>
        <dbReference type="Proteomes" id="UP000029024"/>
    </source>
</evidence>
<keyword evidence="3 8" id="KW-0812">Transmembrane</keyword>
<organism evidence="10 11">
    <name type="scientific">Bifidobacterium longum subsp. suis</name>
    <dbReference type="NCBI Taxonomy" id="1695"/>
    <lineage>
        <taxon>Bacteria</taxon>
        <taxon>Bacillati</taxon>
        <taxon>Actinomycetota</taxon>
        <taxon>Actinomycetes</taxon>
        <taxon>Bifidobacteriales</taxon>
        <taxon>Bifidobacteriaceae</taxon>
        <taxon>Bifidobacterium</taxon>
    </lineage>
</organism>
<dbReference type="PANTHER" id="PTHR30572">
    <property type="entry name" value="MEMBRANE COMPONENT OF TRANSPORTER-RELATED"/>
    <property type="match status" value="1"/>
</dbReference>
<evidence type="ECO:0000256" key="8">
    <source>
        <dbReference type="SAM" id="Phobius"/>
    </source>
</evidence>
<dbReference type="Proteomes" id="UP000029024">
    <property type="component" value="Unassembled WGS sequence"/>
</dbReference>
<proteinExistence type="inferred from homology"/>